<dbReference type="EMBL" id="CDGJ01000124">
    <property type="protein sequence ID" value="CEJ09306.1"/>
    <property type="molecule type" value="Genomic_DNA"/>
</dbReference>
<dbReference type="InterPro" id="IPR010839">
    <property type="entry name" value="AtuA_N"/>
</dbReference>
<dbReference type="RefSeq" id="WP_240986580.1">
    <property type="nucleotide sequence ID" value="NZ_CDGJ01000124.1"/>
</dbReference>
<feature type="domain" description="Acyclic terpene utilisation N-terminal" evidence="1">
    <location>
        <begin position="64"/>
        <end position="412"/>
    </location>
</feature>
<dbReference type="KEGG" id="aacx:DEACI_4188"/>
<gene>
    <name evidence="3" type="ORF">DEACI_3790</name>
    <name evidence="2" type="ORF">DEACI_4188</name>
</gene>
<proteinExistence type="predicted"/>
<evidence type="ECO:0000259" key="1">
    <source>
        <dbReference type="Pfam" id="PF07287"/>
    </source>
</evidence>
<protein>
    <submittedName>
        <fullName evidence="3">PF07287 protein</fullName>
    </submittedName>
</protein>
<dbReference type="Pfam" id="PF07287">
    <property type="entry name" value="AtuA"/>
    <property type="match status" value="1"/>
</dbReference>
<reference evidence="2" key="2">
    <citation type="submission" date="2020-01" db="EMBL/GenBank/DDBJ databases">
        <authorList>
            <person name="Hornung B."/>
        </authorList>
    </citation>
    <scope>NUCLEOTIDE SEQUENCE</scope>
    <source>
        <strain evidence="2">PacBioINE</strain>
    </source>
</reference>
<organism evidence="2">
    <name type="scientific">Acididesulfobacillus acetoxydans</name>
    <dbReference type="NCBI Taxonomy" id="1561005"/>
    <lineage>
        <taxon>Bacteria</taxon>
        <taxon>Bacillati</taxon>
        <taxon>Bacillota</taxon>
        <taxon>Clostridia</taxon>
        <taxon>Eubacteriales</taxon>
        <taxon>Peptococcaceae</taxon>
        <taxon>Acididesulfobacillus</taxon>
    </lineage>
</organism>
<dbReference type="EMBL" id="LR746496">
    <property type="protein sequence ID" value="CAA7603365.1"/>
    <property type="molecule type" value="Genomic_DNA"/>
</dbReference>
<evidence type="ECO:0000313" key="4">
    <source>
        <dbReference type="Proteomes" id="UP001071230"/>
    </source>
</evidence>
<dbReference type="Proteomes" id="UP000836597">
    <property type="component" value="Chromosome"/>
</dbReference>
<accession>A0A8S0Y4W7</accession>
<reference evidence="3" key="1">
    <citation type="submission" date="2014-11" db="EMBL/GenBank/DDBJ databases">
        <authorList>
            <person name="Hornung B.V."/>
        </authorList>
    </citation>
    <scope>NUCLEOTIDE SEQUENCE</scope>
    <source>
        <strain evidence="3">INE</strain>
    </source>
</reference>
<dbReference type="Proteomes" id="UP001071230">
    <property type="component" value="Unassembled WGS sequence"/>
</dbReference>
<name>A0A8S0Y4W7_9FIRM</name>
<keyword evidence="4" id="KW-1185">Reference proteome</keyword>
<evidence type="ECO:0000313" key="2">
    <source>
        <dbReference type="EMBL" id="CAA7603365.1"/>
    </source>
</evidence>
<sequence>MKEELKFLCPNGHLGFAPTKEESYYLGVQEKPDFILCDSGSDDIGPGPLGADVCASPREWQTHDLELMLVEARRLGVPMIIGSAGDTGTNSRVDMYVEIITELARKHNLPKFKLGYFYSEVNRAYLRAKMDQDERIEGLDGRPDLTYEELAKTDRIVAVAGVHPFMKLLEMGADVIIGGRSSDCAIFAAPAMFHGFSADLSYYLGKVLECASFNAEPYGGKESVLGTITREEVRVKAMHPAQRCTVASVSGHAMYERSNPFFEYVAGGVLDMTHCHYEQYDEKTCKITGPEFHPIEGKTKVKLEGSGKIGERYIGIAGIRDPYTIKNIEQVIGWARKQVEEKYGTNGYELHYRIFGKNGVMGDLEPVKEIKSHELGIIVQGVAPTKEMAEEITMIGTRQLFYARLPEVKGTAGGAAFMLDEVLPASPGYMWTLNHVVAVDDPLELFPVRLIEVGKEE</sequence>
<evidence type="ECO:0000313" key="3">
    <source>
        <dbReference type="EMBL" id="CEJ09306.1"/>
    </source>
</evidence>
<dbReference type="AlphaFoldDB" id="A0A8S0Y4W7"/>